<keyword evidence="6" id="KW-1185">Reference proteome</keyword>
<dbReference type="PROSITE" id="PS01124">
    <property type="entry name" value="HTH_ARAC_FAMILY_2"/>
    <property type="match status" value="1"/>
</dbReference>
<dbReference type="Gene3D" id="1.10.10.60">
    <property type="entry name" value="Homeodomain-like"/>
    <property type="match status" value="1"/>
</dbReference>
<dbReference type="AlphaFoldDB" id="A0A0V7ZQ30"/>
<dbReference type="SUPFAM" id="SSF46689">
    <property type="entry name" value="Homeodomain-like"/>
    <property type="match status" value="1"/>
</dbReference>
<dbReference type="Proteomes" id="UP000053372">
    <property type="component" value="Unassembled WGS sequence"/>
</dbReference>
<gene>
    <name evidence="5" type="ORF">BC008_24800</name>
</gene>
<evidence type="ECO:0000313" key="5">
    <source>
        <dbReference type="EMBL" id="KST66191.1"/>
    </source>
</evidence>
<dbReference type="Pfam" id="PF12833">
    <property type="entry name" value="HTH_18"/>
    <property type="match status" value="1"/>
</dbReference>
<dbReference type="InterPro" id="IPR009057">
    <property type="entry name" value="Homeodomain-like_sf"/>
</dbReference>
<comment type="caution">
    <text evidence="5">The sequence shown here is derived from an EMBL/GenBank/DDBJ whole genome shotgun (WGS) entry which is preliminary data.</text>
</comment>
<evidence type="ECO:0000313" key="6">
    <source>
        <dbReference type="Proteomes" id="UP000053372"/>
    </source>
</evidence>
<dbReference type="EMBL" id="LMTZ01000099">
    <property type="protein sequence ID" value="KST66191.1"/>
    <property type="molecule type" value="Genomic_DNA"/>
</dbReference>
<keyword evidence="3" id="KW-0804">Transcription</keyword>
<evidence type="ECO:0000256" key="2">
    <source>
        <dbReference type="ARBA" id="ARBA00023125"/>
    </source>
</evidence>
<dbReference type="SMART" id="SM00342">
    <property type="entry name" value="HTH_ARAC"/>
    <property type="match status" value="1"/>
</dbReference>
<dbReference type="GO" id="GO:0003700">
    <property type="term" value="F:DNA-binding transcription factor activity"/>
    <property type="evidence" value="ECO:0007669"/>
    <property type="project" value="InterPro"/>
</dbReference>
<dbReference type="RefSeq" id="WP_058183867.1">
    <property type="nucleotide sequence ID" value="NZ_LMTZ01000099.1"/>
</dbReference>
<name>A0A0V7ZQ30_9CYAN</name>
<dbReference type="InterPro" id="IPR050204">
    <property type="entry name" value="AraC_XylS_family_regulators"/>
</dbReference>
<sequence length="278" mass="31823">MSESRPQSIDFNPNFILSEDLLQTSRLQMRVFTENPIDGVTWHAGYSDPYLVINFRAQLQTFEMEVDGKNSARYLVVPGNFSFVQPGFKMSGFYKGTQMCYASITFPSERLNPRFADGKPKIGLSDPVIRTLAEALYIQRHRNDPDAILYRESITETLIQHLQLIHFQSDSLGDIKPPSLDYLESYVRERLDCKLTVSQLATIVGTSPQTLQRLVNKQFGQSVYEWVTTLRLERSLDLLSHSQMDLAAIAMESGFANQSHWTRLFRRKFGITPGKLRS</sequence>
<dbReference type="PANTHER" id="PTHR46796">
    <property type="entry name" value="HTH-TYPE TRANSCRIPTIONAL ACTIVATOR RHAS-RELATED"/>
    <property type="match status" value="1"/>
</dbReference>
<evidence type="ECO:0000256" key="3">
    <source>
        <dbReference type="ARBA" id="ARBA00023163"/>
    </source>
</evidence>
<keyword evidence="2" id="KW-0238">DNA-binding</keyword>
<organism evidence="5 6">
    <name type="scientific">Mastigocoleus testarum BC008</name>
    <dbReference type="NCBI Taxonomy" id="371196"/>
    <lineage>
        <taxon>Bacteria</taxon>
        <taxon>Bacillati</taxon>
        <taxon>Cyanobacteriota</taxon>
        <taxon>Cyanophyceae</taxon>
        <taxon>Nostocales</taxon>
        <taxon>Hapalosiphonaceae</taxon>
        <taxon>Mastigocoleus</taxon>
    </lineage>
</organism>
<evidence type="ECO:0000256" key="1">
    <source>
        <dbReference type="ARBA" id="ARBA00023015"/>
    </source>
</evidence>
<evidence type="ECO:0000259" key="4">
    <source>
        <dbReference type="PROSITE" id="PS01124"/>
    </source>
</evidence>
<dbReference type="InterPro" id="IPR018060">
    <property type="entry name" value="HTH_AraC"/>
</dbReference>
<proteinExistence type="predicted"/>
<accession>A0A0V7ZQ30</accession>
<dbReference type="OrthoDB" id="516605at2"/>
<keyword evidence="1" id="KW-0805">Transcription regulation</keyword>
<dbReference type="GO" id="GO:0043565">
    <property type="term" value="F:sequence-specific DNA binding"/>
    <property type="evidence" value="ECO:0007669"/>
    <property type="project" value="InterPro"/>
</dbReference>
<dbReference type="PANTHER" id="PTHR46796:SF6">
    <property type="entry name" value="ARAC SUBFAMILY"/>
    <property type="match status" value="1"/>
</dbReference>
<reference evidence="5 6" key="1">
    <citation type="journal article" date="2015" name="Genome Announc.">
        <title>Draft Genome of the Euendolithic (true boring) Cyanobacterium Mastigocoleus testarum strain BC008.</title>
        <authorList>
            <person name="Guida B.S."/>
            <person name="Garcia-Pichel F."/>
        </authorList>
    </citation>
    <scope>NUCLEOTIDE SEQUENCE [LARGE SCALE GENOMIC DNA]</scope>
    <source>
        <strain evidence="5 6">BC008</strain>
    </source>
</reference>
<protein>
    <recommendedName>
        <fullName evidence="4">HTH araC/xylS-type domain-containing protein</fullName>
    </recommendedName>
</protein>
<feature type="domain" description="HTH araC/xylS-type" evidence="4">
    <location>
        <begin position="181"/>
        <end position="278"/>
    </location>
</feature>